<keyword evidence="2" id="KW-1185">Reference proteome</keyword>
<evidence type="ECO:0000313" key="2">
    <source>
        <dbReference type="Proteomes" id="UP001177670"/>
    </source>
</evidence>
<accession>A0AA40KKL4</accession>
<dbReference type="EMBL" id="JAHYIQ010000019">
    <property type="protein sequence ID" value="KAK1123895.1"/>
    <property type="molecule type" value="Genomic_DNA"/>
</dbReference>
<gene>
    <name evidence="1" type="ORF">K0M31_006925</name>
</gene>
<protein>
    <submittedName>
        <fullName evidence="1">Uncharacterized protein</fullName>
    </submittedName>
</protein>
<reference evidence="1" key="1">
    <citation type="submission" date="2021-10" db="EMBL/GenBank/DDBJ databases">
        <title>Melipona bicolor Genome sequencing and assembly.</title>
        <authorList>
            <person name="Araujo N.S."/>
            <person name="Arias M.C."/>
        </authorList>
    </citation>
    <scope>NUCLEOTIDE SEQUENCE</scope>
    <source>
        <strain evidence="1">USP_2M_L1-L4_2017</strain>
        <tissue evidence="1">Whole body</tissue>
    </source>
</reference>
<name>A0AA40KKL4_9HYME</name>
<sequence length="50" mass="5700">MLPGSSKEILFQSGLTENDWTNVYKGLITDIKESKGLNTDRARFEEPNKK</sequence>
<evidence type="ECO:0000313" key="1">
    <source>
        <dbReference type="EMBL" id="KAK1123895.1"/>
    </source>
</evidence>
<proteinExistence type="predicted"/>
<comment type="caution">
    <text evidence="1">The sequence shown here is derived from an EMBL/GenBank/DDBJ whole genome shotgun (WGS) entry which is preliminary data.</text>
</comment>
<organism evidence="1 2">
    <name type="scientific">Melipona bicolor</name>
    <dbReference type="NCBI Taxonomy" id="60889"/>
    <lineage>
        <taxon>Eukaryota</taxon>
        <taxon>Metazoa</taxon>
        <taxon>Ecdysozoa</taxon>
        <taxon>Arthropoda</taxon>
        <taxon>Hexapoda</taxon>
        <taxon>Insecta</taxon>
        <taxon>Pterygota</taxon>
        <taxon>Neoptera</taxon>
        <taxon>Endopterygota</taxon>
        <taxon>Hymenoptera</taxon>
        <taxon>Apocrita</taxon>
        <taxon>Aculeata</taxon>
        <taxon>Apoidea</taxon>
        <taxon>Anthophila</taxon>
        <taxon>Apidae</taxon>
        <taxon>Melipona</taxon>
    </lineage>
</organism>
<dbReference type="Proteomes" id="UP001177670">
    <property type="component" value="Unassembled WGS sequence"/>
</dbReference>
<dbReference type="AlphaFoldDB" id="A0AA40KKL4"/>